<dbReference type="Gene3D" id="1.10.40.90">
    <property type="match status" value="1"/>
</dbReference>
<evidence type="ECO:0000256" key="5">
    <source>
        <dbReference type="ARBA" id="ARBA00023163"/>
    </source>
</evidence>
<accession>H8ZXH8</accession>
<keyword evidence="2 7" id="KW-0240">DNA-directed RNA polymerase</keyword>
<comment type="function">
    <text evidence="1 7">DNA-dependent RNA polymerase catalyzes the transcription of DNA into RNA using the four ribonucleoside triphosphates as substrates.</text>
</comment>
<dbReference type="SMART" id="SM00663">
    <property type="entry name" value="RPOLA_N"/>
    <property type="match status" value="1"/>
</dbReference>
<proteinExistence type="inferred from homology"/>
<evidence type="ECO:0000256" key="6">
    <source>
        <dbReference type="ARBA" id="ARBA00048552"/>
    </source>
</evidence>
<dbReference type="GO" id="GO:0000428">
    <property type="term" value="C:DNA-directed RNA polymerase complex"/>
    <property type="evidence" value="ECO:0007669"/>
    <property type="project" value="UniProtKB-KW"/>
</dbReference>
<dbReference type="PANTHER" id="PTHR19376:SF54">
    <property type="entry name" value="DNA-DIRECTED RNA POLYMERASE SUBUNIT BETA"/>
    <property type="match status" value="1"/>
</dbReference>
<keyword evidence="9" id="KW-0150">Chloroplast</keyword>
<dbReference type="PANTHER" id="PTHR19376">
    <property type="entry name" value="DNA-DIRECTED RNA POLYMERASE"/>
    <property type="match status" value="1"/>
</dbReference>
<evidence type="ECO:0000256" key="1">
    <source>
        <dbReference type="ARBA" id="ARBA00004026"/>
    </source>
</evidence>
<dbReference type="InterPro" id="IPR007080">
    <property type="entry name" value="RNA_pol_Rpb1_1"/>
</dbReference>
<dbReference type="Gene3D" id="1.10.274.100">
    <property type="entry name" value="RNA polymerase Rpb1, domain 3"/>
    <property type="match status" value="1"/>
</dbReference>
<geneLocation type="chloroplast" evidence="9"/>
<dbReference type="GO" id="GO:0003677">
    <property type="term" value="F:DNA binding"/>
    <property type="evidence" value="ECO:0007669"/>
    <property type="project" value="InterPro"/>
</dbReference>
<protein>
    <recommendedName>
        <fullName evidence="7">DNA-directed RNA polymerase subunit</fullName>
        <ecNumber evidence="7">2.7.7.6</ecNumber>
    </recommendedName>
</protein>
<gene>
    <name evidence="9" type="primary">rpoC1</name>
</gene>
<dbReference type="InterPro" id="IPR042102">
    <property type="entry name" value="RNA_pol_Rpb1_3_sf"/>
</dbReference>
<dbReference type="Gene3D" id="2.40.40.20">
    <property type="match status" value="1"/>
</dbReference>
<evidence type="ECO:0000256" key="4">
    <source>
        <dbReference type="ARBA" id="ARBA00022695"/>
    </source>
</evidence>
<comment type="similarity">
    <text evidence="7">Belongs to the RNA polymerase beta' chain family.</text>
</comment>
<feature type="domain" description="RNA polymerase N-terminal" evidence="8">
    <location>
        <begin position="256"/>
        <end position="534"/>
    </location>
</feature>
<dbReference type="AlphaFoldDB" id="H8ZXH8"/>
<dbReference type="EC" id="2.7.7.6" evidence="7"/>
<dbReference type="Pfam" id="PF00623">
    <property type="entry name" value="RNA_pol_Rpb1_2"/>
    <property type="match status" value="1"/>
</dbReference>
<evidence type="ECO:0000259" key="8">
    <source>
        <dbReference type="SMART" id="SM00663"/>
    </source>
</evidence>
<evidence type="ECO:0000313" key="9">
    <source>
        <dbReference type="EMBL" id="AEQ94247.2"/>
    </source>
</evidence>
<dbReference type="SUPFAM" id="SSF64484">
    <property type="entry name" value="beta and beta-prime subunits of DNA dependent RNA-polymerase"/>
    <property type="match status" value="1"/>
</dbReference>
<dbReference type="InterPro" id="IPR000722">
    <property type="entry name" value="RNA_pol_asu"/>
</dbReference>
<reference evidence="9" key="1">
    <citation type="journal article" date="2012" name="Protist">
        <title>Evolution of the chloroplast genome in photosynthetic euglenoids: a comparison of Eutreptia viridis and Euglena gracilis (Euglenophyta).</title>
        <authorList>
            <person name="Wiegert K.E."/>
            <person name="Bennett M.S."/>
            <person name="Triemer R.E."/>
        </authorList>
    </citation>
    <scope>NUCLEOTIDE SEQUENCE</scope>
</reference>
<keyword evidence="4 7" id="KW-0548">Nucleotidyltransferase</keyword>
<dbReference type="Pfam" id="PF04983">
    <property type="entry name" value="RNA_pol_Rpb1_3"/>
    <property type="match status" value="1"/>
</dbReference>
<evidence type="ECO:0000256" key="7">
    <source>
        <dbReference type="RuleBase" id="RU004279"/>
    </source>
</evidence>
<keyword evidence="9" id="KW-0934">Plastid</keyword>
<reference evidence="9" key="2">
    <citation type="submission" date="2013-03" db="EMBL/GenBank/DDBJ databases">
        <authorList>
            <person name="Wiegert K.E."/>
            <person name="Bennett M.S."/>
            <person name="Triemer R.E."/>
        </authorList>
    </citation>
    <scope>NUCLEOTIDE SEQUENCE</scope>
</reference>
<keyword evidence="3 7" id="KW-0808">Transferase</keyword>
<dbReference type="Gene3D" id="4.10.860.120">
    <property type="entry name" value="RNA polymerase II, clamp domain"/>
    <property type="match status" value="1"/>
</dbReference>
<dbReference type="GO" id="GO:0006351">
    <property type="term" value="P:DNA-templated transcription"/>
    <property type="evidence" value="ECO:0007669"/>
    <property type="project" value="InterPro"/>
</dbReference>
<dbReference type="Pfam" id="PF04997">
    <property type="entry name" value="RNA_pol_Rpb1_1"/>
    <property type="match status" value="1"/>
</dbReference>
<sequence>MQQNYLKEYIKIKIASPEKIKKISQRTQTNGEITGEIKRSETINYKTLKPQIGGLFCEQIFGPIKDWECQCGKYKKIQHKNNYDRTNKILVCPRCKVEIIKSNIRRYRLGFIKLQTPIVHLWYVKNIPSYISILLDEKIQNLEKIIYFQAYIKIKNNIKYSKKNWNYYKWYYSKSLLIDSKTSNKNFKFSSGAEAIQELLIKLNLKKMAKKISDEIKVFDESTKSQEKKTYIITKKKQIRKLRLINYFLKEKNKPEWMVLNYLPILPPDLRPMLITKGGVLATSDLNDLYKKIISRNDRLKFLTKMLAPEILIRNEKKLVQEAVDALIHNGKKGKIILDNNRPLNSLSSNIQGKKGRFRQNLLGKRVNYSARSVIIVEPKLKLYECGIPFEIGTELFQPFIIQKLLQLQITKNIRTAKIKIKNNKNIVKEVLEILIKGHPILLNRAPTLHRLGIQAFQPRITFGKAIQIHPLVCSAFNADFDGDQMAIHLPLTLEAQAEARILMIAANNWISPATGQPTITLSQEMVLGSHFLTTENLSFYYLMTKIKIFANIKSALTNYEHGQICLHSFIWLKIEKNKRLLKETKSSIQISLTNKKLLNFKKQEFQEKQKKIQYIRTTSGRILFNQIIKSFL</sequence>
<comment type="catalytic activity">
    <reaction evidence="6 7">
        <text>RNA(n) + a ribonucleoside 5'-triphosphate = RNA(n+1) + diphosphate</text>
        <dbReference type="Rhea" id="RHEA:21248"/>
        <dbReference type="Rhea" id="RHEA-COMP:14527"/>
        <dbReference type="Rhea" id="RHEA-COMP:17342"/>
        <dbReference type="ChEBI" id="CHEBI:33019"/>
        <dbReference type="ChEBI" id="CHEBI:61557"/>
        <dbReference type="ChEBI" id="CHEBI:140395"/>
        <dbReference type="EC" id="2.7.7.6"/>
    </reaction>
</comment>
<organism evidence="9">
    <name type="scientific">Eutreptia viridis</name>
    <dbReference type="NCBI Taxonomy" id="96908"/>
    <lineage>
        <taxon>Eukaryota</taxon>
        <taxon>Discoba</taxon>
        <taxon>Euglenozoa</taxon>
        <taxon>Euglenida</taxon>
        <taxon>Spirocuta</taxon>
        <taxon>Euglenophyceae</taxon>
        <taxon>Eutreptiales</taxon>
        <taxon>Eutreptiaceae</taxon>
        <taxon>Eutreptia</taxon>
    </lineage>
</organism>
<dbReference type="InterPro" id="IPR045867">
    <property type="entry name" value="DNA-dir_RpoC_beta_prime"/>
</dbReference>
<dbReference type="EMBL" id="JN643723">
    <property type="protein sequence ID" value="AEQ94247.2"/>
    <property type="molecule type" value="Genomic_DNA"/>
</dbReference>
<dbReference type="InterPro" id="IPR044893">
    <property type="entry name" value="RNA_pol_Rpb1_clamp_domain"/>
</dbReference>
<dbReference type="InterPro" id="IPR006592">
    <property type="entry name" value="RNA_pol_N"/>
</dbReference>
<name>H8ZXH8_9EUGL</name>
<dbReference type="GO" id="GO:0003899">
    <property type="term" value="F:DNA-directed RNA polymerase activity"/>
    <property type="evidence" value="ECO:0007669"/>
    <property type="project" value="UniProtKB-EC"/>
</dbReference>
<evidence type="ECO:0000256" key="2">
    <source>
        <dbReference type="ARBA" id="ARBA00022478"/>
    </source>
</evidence>
<evidence type="ECO:0000256" key="3">
    <source>
        <dbReference type="ARBA" id="ARBA00022679"/>
    </source>
</evidence>
<dbReference type="InterPro" id="IPR007066">
    <property type="entry name" value="RNA_pol_Rpb1_3"/>
</dbReference>
<keyword evidence="5 7" id="KW-0804">Transcription</keyword>